<dbReference type="Proteomes" id="UP000295578">
    <property type="component" value="Unassembled WGS sequence"/>
</dbReference>
<sequence length="242" mass="26259">MAKDPARLREKALKYGRSVYEHLEAERHARMASAAGRAEAVLFRLICGDPLDLGFCSAFGEIADLHSYSASGVQFKGFAHMSGALARAALWAHDRADPSGGDPANVVQAVRESAAVTTDFPRFDGGARDMSPETRVIAAADARLRLAHLLAKQRPGRDKKAMTPDQLNRTLRTRDKFYSSDEELLHHFHTASGVALDVVDEAQALVQEAVEAHRVIGAIGSRGMEDAIRAEELASTTRALLD</sequence>
<keyword evidence="2" id="KW-1185">Reference proteome</keyword>
<dbReference type="AlphaFoldDB" id="A0A4R5AWY8"/>
<reference evidence="1 2" key="1">
    <citation type="submission" date="2019-03" db="EMBL/GenBank/DDBJ databases">
        <title>Draft genome sequences of novel Actinobacteria.</title>
        <authorList>
            <person name="Sahin N."/>
            <person name="Ay H."/>
            <person name="Saygin H."/>
        </authorList>
    </citation>
    <scope>NUCLEOTIDE SEQUENCE [LARGE SCALE GENOMIC DNA]</scope>
    <source>
        <strain evidence="1 2">DSM 45941</strain>
    </source>
</reference>
<evidence type="ECO:0000313" key="2">
    <source>
        <dbReference type="Proteomes" id="UP000295578"/>
    </source>
</evidence>
<organism evidence="1 2">
    <name type="scientific">Actinomadura darangshiensis</name>
    <dbReference type="NCBI Taxonomy" id="705336"/>
    <lineage>
        <taxon>Bacteria</taxon>
        <taxon>Bacillati</taxon>
        <taxon>Actinomycetota</taxon>
        <taxon>Actinomycetes</taxon>
        <taxon>Streptosporangiales</taxon>
        <taxon>Thermomonosporaceae</taxon>
        <taxon>Actinomadura</taxon>
    </lineage>
</organism>
<comment type="caution">
    <text evidence="1">The sequence shown here is derived from an EMBL/GenBank/DDBJ whole genome shotgun (WGS) entry which is preliminary data.</text>
</comment>
<proteinExistence type="predicted"/>
<gene>
    <name evidence="1" type="ORF">E1293_26745</name>
</gene>
<dbReference type="RefSeq" id="WP_132200241.1">
    <property type="nucleotide sequence ID" value="NZ_SMKY01000141.1"/>
</dbReference>
<evidence type="ECO:0000313" key="1">
    <source>
        <dbReference type="EMBL" id="TDD76680.1"/>
    </source>
</evidence>
<protein>
    <submittedName>
        <fullName evidence="1">Uncharacterized protein</fullName>
    </submittedName>
</protein>
<accession>A0A4R5AWY8</accession>
<name>A0A4R5AWY8_9ACTN</name>
<dbReference type="EMBL" id="SMKY01000141">
    <property type="protein sequence ID" value="TDD76680.1"/>
    <property type="molecule type" value="Genomic_DNA"/>
</dbReference>